<proteinExistence type="predicted"/>
<keyword evidence="1" id="KW-1133">Transmembrane helix</keyword>
<evidence type="ECO:0000313" key="4">
    <source>
        <dbReference type="Proteomes" id="UP000245768"/>
    </source>
</evidence>
<feature type="transmembrane region" description="Helical" evidence="1">
    <location>
        <begin position="12"/>
        <end position="33"/>
    </location>
</feature>
<evidence type="ECO:0000256" key="1">
    <source>
        <dbReference type="SAM" id="Phobius"/>
    </source>
</evidence>
<feature type="transmembrane region" description="Helical" evidence="1">
    <location>
        <begin position="99"/>
        <end position="122"/>
    </location>
</feature>
<dbReference type="Proteomes" id="UP000245768">
    <property type="component" value="Unassembled WGS sequence"/>
</dbReference>
<reference evidence="3 4" key="1">
    <citation type="journal article" date="2018" name="Mol. Biol. Evol.">
        <title>Broad Genomic Sampling Reveals a Smut Pathogenic Ancestry of the Fungal Clade Ustilaginomycotina.</title>
        <authorList>
            <person name="Kijpornyongpan T."/>
            <person name="Mondo S.J."/>
            <person name="Barry K."/>
            <person name="Sandor L."/>
            <person name="Lee J."/>
            <person name="Lipzen A."/>
            <person name="Pangilinan J."/>
            <person name="LaButti K."/>
            <person name="Hainaut M."/>
            <person name="Henrissat B."/>
            <person name="Grigoriev I.V."/>
            <person name="Spatafora J.W."/>
            <person name="Aime M.C."/>
        </authorList>
    </citation>
    <scope>NUCLEOTIDE SEQUENCE [LARGE SCALE GENOMIC DNA]</scope>
    <source>
        <strain evidence="3 4">MCA 4198</strain>
    </source>
</reference>
<dbReference type="PANTHER" id="PTHR37019:SF2">
    <property type="entry name" value="EXPERA DOMAIN-CONTAINING PROTEIN"/>
    <property type="match status" value="1"/>
</dbReference>
<dbReference type="STRING" id="215250.A0A316YQQ8"/>
<keyword evidence="1" id="KW-0812">Transmembrane</keyword>
<dbReference type="Pfam" id="PF24803">
    <property type="entry name" value="DUF7704"/>
    <property type="match status" value="1"/>
</dbReference>
<feature type="domain" description="DUF7704" evidence="2">
    <location>
        <begin position="84"/>
        <end position="209"/>
    </location>
</feature>
<feature type="transmembrane region" description="Helical" evidence="1">
    <location>
        <begin position="137"/>
        <end position="161"/>
    </location>
</feature>
<organism evidence="3 4">
    <name type="scientific">Acaromyces ingoldii</name>
    <dbReference type="NCBI Taxonomy" id="215250"/>
    <lineage>
        <taxon>Eukaryota</taxon>
        <taxon>Fungi</taxon>
        <taxon>Dikarya</taxon>
        <taxon>Basidiomycota</taxon>
        <taxon>Ustilaginomycotina</taxon>
        <taxon>Exobasidiomycetes</taxon>
        <taxon>Exobasidiales</taxon>
        <taxon>Cryptobasidiaceae</taxon>
        <taxon>Acaromyces</taxon>
    </lineage>
</organism>
<dbReference type="InterPro" id="IPR056121">
    <property type="entry name" value="DUF7704"/>
</dbReference>
<sequence length="242" mass="26640">MTTAATPLPDHWYYFFGIIEPISVLAGATYAIFFQENYHAELIPSALARLTSSASPALGSTSTSSAWSGFRSVWQTATQESIGKTLPQKIIFLDEATKMALAQLGSCYFLIMLNSALMFYALRRHLGATSPATLESILYYLFAVLGIADWTHILLTIHFLPSRHAGTIYPFLQKLFALLVPSNWNALLFGNIAITFALFCARVAWAVGFKRQTFWNESGVTAAAPKAVKPSARSSSISKKRK</sequence>
<feature type="transmembrane region" description="Helical" evidence="1">
    <location>
        <begin position="182"/>
        <end position="205"/>
    </location>
</feature>
<dbReference type="PANTHER" id="PTHR37019">
    <property type="entry name" value="CHROMOSOME 1, WHOLE GENOME SHOTGUN SEQUENCE"/>
    <property type="match status" value="1"/>
</dbReference>
<dbReference type="EMBL" id="KZ819635">
    <property type="protein sequence ID" value="PWN91619.1"/>
    <property type="molecule type" value="Genomic_DNA"/>
</dbReference>
<dbReference type="InParanoid" id="A0A316YQQ8"/>
<accession>A0A316YQQ8</accession>
<keyword evidence="1" id="KW-0472">Membrane</keyword>
<name>A0A316YQQ8_9BASI</name>
<dbReference type="AlphaFoldDB" id="A0A316YQQ8"/>
<evidence type="ECO:0000259" key="2">
    <source>
        <dbReference type="Pfam" id="PF24803"/>
    </source>
</evidence>
<keyword evidence="4" id="KW-1185">Reference proteome</keyword>
<dbReference type="OrthoDB" id="2937326at2759"/>
<dbReference type="GeneID" id="37041856"/>
<dbReference type="RefSeq" id="XP_025378817.1">
    <property type="nucleotide sequence ID" value="XM_025519940.1"/>
</dbReference>
<protein>
    <recommendedName>
        <fullName evidence="2">DUF7704 domain-containing protein</fullName>
    </recommendedName>
</protein>
<gene>
    <name evidence="3" type="ORF">FA10DRAFT_258973</name>
</gene>
<evidence type="ECO:0000313" key="3">
    <source>
        <dbReference type="EMBL" id="PWN91619.1"/>
    </source>
</evidence>